<evidence type="ECO:0000313" key="10">
    <source>
        <dbReference type="EMBL" id="CAD9332253.1"/>
    </source>
</evidence>
<evidence type="ECO:0000256" key="1">
    <source>
        <dbReference type="ARBA" id="ARBA00004496"/>
    </source>
</evidence>
<keyword evidence="5" id="KW-0175">Coiled coil</keyword>
<comment type="similarity">
    <text evidence="6">Belongs to the TRAFAC class myosin-kinesin ATPase superfamily. Kinesin family.</text>
</comment>
<comment type="subcellular location">
    <subcellularLocation>
        <location evidence="1">Cytoplasm</location>
    </subcellularLocation>
</comment>
<dbReference type="Gene3D" id="3.40.850.10">
    <property type="entry name" value="Kinesin motor domain"/>
    <property type="match status" value="1"/>
</dbReference>
<feature type="compositionally biased region" description="Basic and acidic residues" evidence="8">
    <location>
        <begin position="613"/>
        <end position="624"/>
    </location>
</feature>
<dbReference type="GO" id="GO:0007052">
    <property type="term" value="P:mitotic spindle organization"/>
    <property type="evidence" value="ECO:0007669"/>
    <property type="project" value="TreeGrafter"/>
</dbReference>
<dbReference type="AlphaFoldDB" id="A0A7S2EEM7"/>
<dbReference type="EMBL" id="HBGN01019200">
    <property type="protein sequence ID" value="CAD9332253.1"/>
    <property type="molecule type" value="Transcribed_RNA"/>
</dbReference>
<dbReference type="PANTHER" id="PTHR47969:SF15">
    <property type="entry name" value="CHROMOSOME-ASSOCIATED KINESIN KIF4A-RELATED"/>
    <property type="match status" value="1"/>
</dbReference>
<organism evidence="10">
    <name type="scientific">Ditylum brightwellii</name>
    <dbReference type="NCBI Taxonomy" id="49249"/>
    <lineage>
        <taxon>Eukaryota</taxon>
        <taxon>Sar</taxon>
        <taxon>Stramenopiles</taxon>
        <taxon>Ochrophyta</taxon>
        <taxon>Bacillariophyta</taxon>
        <taxon>Mediophyceae</taxon>
        <taxon>Lithodesmiophycidae</taxon>
        <taxon>Lithodesmiales</taxon>
        <taxon>Lithodesmiaceae</taxon>
        <taxon>Ditylum</taxon>
    </lineage>
</organism>
<accession>A0A7S2EEM7</accession>
<dbReference type="InterPro" id="IPR001752">
    <property type="entry name" value="Kinesin_motor_dom"/>
</dbReference>
<dbReference type="InterPro" id="IPR019734">
    <property type="entry name" value="TPR_rpt"/>
</dbReference>
<feature type="compositionally biased region" description="Acidic residues" evidence="8">
    <location>
        <begin position="72"/>
        <end position="85"/>
    </location>
</feature>
<feature type="region of interest" description="Disordered" evidence="8">
    <location>
        <begin position="800"/>
        <end position="867"/>
    </location>
</feature>
<feature type="compositionally biased region" description="Low complexity" evidence="8">
    <location>
        <begin position="689"/>
        <end position="700"/>
    </location>
</feature>
<feature type="compositionally biased region" description="Basic and acidic residues" evidence="8">
    <location>
        <begin position="217"/>
        <end position="233"/>
    </location>
</feature>
<dbReference type="InterPro" id="IPR027640">
    <property type="entry name" value="Kinesin-like_fam"/>
</dbReference>
<feature type="compositionally biased region" description="Low complexity" evidence="8">
    <location>
        <begin position="1159"/>
        <end position="1173"/>
    </location>
</feature>
<dbReference type="GO" id="GO:0051231">
    <property type="term" value="P:spindle elongation"/>
    <property type="evidence" value="ECO:0007669"/>
    <property type="project" value="TreeGrafter"/>
</dbReference>
<evidence type="ECO:0000256" key="7">
    <source>
        <dbReference type="PROSITE-ProRule" id="PRU00339"/>
    </source>
</evidence>
<dbReference type="GO" id="GO:0008017">
    <property type="term" value="F:microtubule binding"/>
    <property type="evidence" value="ECO:0007669"/>
    <property type="project" value="InterPro"/>
</dbReference>
<feature type="compositionally biased region" description="Polar residues" evidence="8">
    <location>
        <begin position="1"/>
        <end position="13"/>
    </location>
</feature>
<dbReference type="SUPFAM" id="SSF48452">
    <property type="entry name" value="TPR-like"/>
    <property type="match status" value="2"/>
</dbReference>
<dbReference type="InterPro" id="IPR036961">
    <property type="entry name" value="Kinesin_motor_dom_sf"/>
</dbReference>
<dbReference type="SMART" id="SM00129">
    <property type="entry name" value="KISc"/>
    <property type="match status" value="1"/>
</dbReference>
<dbReference type="InterPro" id="IPR011990">
    <property type="entry name" value="TPR-like_helical_dom_sf"/>
</dbReference>
<dbReference type="GO" id="GO:0007018">
    <property type="term" value="P:microtubule-based movement"/>
    <property type="evidence" value="ECO:0007669"/>
    <property type="project" value="InterPro"/>
</dbReference>
<dbReference type="PROSITE" id="PS50067">
    <property type="entry name" value="KINESIN_MOTOR_2"/>
    <property type="match status" value="1"/>
</dbReference>
<keyword evidence="2" id="KW-0963">Cytoplasm</keyword>
<evidence type="ECO:0000259" key="9">
    <source>
        <dbReference type="PROSITE" id="PS50067"/>
    </source>
</evidence>
<dbReference type="InterPro" id="IPR019821">
    <property type="entry name" value="Kinesin_motor_CS"/>
</dbReference>
<feature type="domain" description="Kinesin motor" evidence="9">
    <location>
        <begin position="91"/>
        <end position="532"/>
    </location>
</feature>
<feature type="region of interest" description="Disordered" evidence="8">
    <location>
        <begin position="215"/>
        <end position="234"/>
    </location>
</feature>
<evidence type="ECO:0000256" key="4">
    <source>
        <dbReference type="ARBA" id="ARBA00022840"/>
    </source>
</evidence>
<dbReference type="GO" id="GO:0005524">
    <property type="term" value="F:ATP binding"/>
    <property type="evidence" value="ECO:0007669"/>
    <property type="project" value="UniProtKB-UniRule"/>
</dbReference>
<evidence type="ECO:0000256" key="3">
    <source>
        <dbReference type="ARBA" id="ARBA00022741"/>
    </source>
</evidence>
<feature type="region of interest" description="Disordered" evidence="8">
    <location>
        <begin position="271"/>
        <end position="298"/>
    </location>
</feature>
<evidence type="ECO:0000256" key="5">
    <source>
        <dbReference type="ARBA" id="ARBA00023054"/>
    </source>
</evidence>
<feature type="compositionally biased region" description="Basic and acidic residues" evidence="8">
    <location>
        <begin position="747"/>
        <end position="759"/>
    </location>
</feature>
<dbReference type="GO" id="GO:0003777">
    <property type="term" value="F:microtubule motor activity"/>
    <property type="evidence" value="ECO:0007669"/>
    <property type="project" value="InterPro"/>
</dbReference>
<evidence type="ECO:0000256" key="6">
    <source>
        <dbReference type="PROSITE-ProRule" id="PRU00283"/>
    </source>
</evidence>
<dbReference type="GO" id="GO:0005875">
    <property type="term" value="C:microtubule associated complex"/>
    <property type="evidence" value="ECO:0007669"/>
    <property type="project" value="TreeGrafter"/>
</dbReference>
<dbReference type="PROSITE" id="PS50005">
    <property type="entry name" value="TPR"/>
    <property type="match status" value="1"/>
</dbReference>
<sequence>MASDVAESTSISSEIPDGTTMLTTSNNFDSCSTLPEELPSFTATRGYSIQSSSPSLLAANNSIIPVTQDDKTNDDEESVEEEEDAQNSSSSVQVAVRVRPFLPQESGFDQCVEVLPPPPSASTGQGSGPWDPTGSTAGALPATKTIQIGGENGPTFTFDRALAGQTSQRTVYESSVAPLVRACLRGYNATVLAYGQTGSGKTFTILGPNSGAALQDEATHGASHYENDGDGRGGDAITSDNAGVIPRALRELFGTLEARKVRASKRVGIDPSTWQRDDLNGSDSGADGAAGGVKNASNEEKPALPFEYEVRVQFLELYGEEVRDLLSARGLEHQRLQIRDGGPNVEPEVVGASETKVGSAEEALLCLARGSLRRVTGATAMNAESSRSHAILTVIVEQKTKSATAETTDGAEGAAAGGGSSNVEFKKSKFNFVDLAGAERQKRTGAKGQRAKEGIDINKGLLVLGNVISALGDTSSKHKKFVPFRDSKLTRLLRGSLGGNHKTLMIACVSPSAKNLEESLNCLRYANRAKNIKNKAEVNVDPQSRMLNELRNQVKALAGELIRFRGGETVEESAFTEEVLRALAGGTEHVKVNLAATPTKNNAEASSSSSAAKEVDAKKEESSSDKATNADGGEEKKDVVTKEEKESETAAELERVRESLRKAEIELSERSDHLRKAMAERDEYRNQLEATTTAVAAAEGAEAEGAHAQEMAEAKLAREEAEREDADGAESSADGGKEEEGEESEQPEEKGSDEAKTDESAGEDTGNEEGGAKKAYVDDDAIKTIVKKILSYQKRRARRDKYGRDKYGAESENAESTVVSDDSSMRSSMFDDDDEEEDFGENETRGTLAEEDVEVEEEDATPVPPPAEADFATALYCTGVFLVDHEEYEDSLPCFLAAQNVRREIFGWDHPSVGDALHMEGIVCATTGDHDRATLLLYDALRIRKIENNSLKVSATLRAMGDLHVAKREYLHAELFYDECLRDQKSNRGYNDKSLPDIMVDLARVKIKLGEHTEAMKYFDEALDVRTMTLGPEHPLTASLHYEIGQLAFQVGDCEHGERSLDNFIQLRKRKGQENDFLVGNAFFTLGTLYAAKKQKDSAKFYWTEALQIYHAIGLPDDHPCFVALQKKIKKAAEQNDDKNRRNLFGRKKSITGGSDMRSGSLHGNSSHGSSSHGGKKKDSLSGRSLH</sequence>
<keyword evidence="6" id="KW-0505">Motor protein</keyword>
<keyword evidence="3 6" id="KW-0547">Nucleotide-binding</keyword>
<dbReference type="Pfam" id="PF13424">
    <property type="entry name" value="TPR_12"/>
    <property type="match status" value="2"/>
</dbReference>
<feature type="compositionally biased region" description="Acidic residues" evidence="8">
    <location>
        <begin position="737"/>
        <end position="746"/>
    </location>
</feature>
<feature type="compositionally biased region" description="Basic and acidic residues" evidence="8">
    <location>
        <begin position="704"/>
        <end position="721"/>
    </location>
</feature>
<dbReference type="PROSITE" id="PS00411">
    <property type="entry name" value="KINESIN_MOTOR_1"/>
    <property type="match status" value="1"/>
</dbReference>
<feature type="compositionally biased region" description="Basic and acidic residues" evidence="8">
    <location>
        <begin position="1132"/>
        <end position="1141"/>
    </location>
</feature>
<dbReference type="GO" id="GO:0005737">
    <property type="term" value="C:cytoplasm"/>
    <property type="evidence" value="ECO:0007669"/>
    <property type="project" value="UniProtKB-SubCell"/>
</dbReference>
<feature type="region of interest" description="Disordered" evidence="8">
    <location>
        <begin position="60"/>
        <end position="92"/>
    </location>
</feature>
<name>A0A7S2EEM7_9STRA</name>
<dbReference type="InterPro" id="IPR027417">
    <property type="entry name" value="P-loop_NTPase"/>
</dbReference>
<feature type="region of interest" description="Disordered" evidence="8">
    <location>
        <begin position="596"/>
        <end position="778"/>
    </location>
</feature>
<feature type="binding site" evidence="6">
    <location>
        <begin position="195"/>
        <end position="202"/>
    </location>
    <ligand>
        <name>ATP</name>
        <dbReference type="ChEBI" id="CHEBI:30616"/>
    </ligand>
</feature>
<feature type="compositionally biased region" description="Acidic residues" evidence="8">
    <location>
        <begin position="830"/>
        <end position="841"/>
    </location>
</feature>
<feature type="repeat" description="TPR" evidence="7">
    <location>
        <begin position="996"/>
        <end position="1029"/>
    </location>
</feature>
<dbReference type="Gene3D" id="1.25.40.10">
    <property type="entry name" value="Tetratricopeptide repeat domain"/>
    <property type="match status" value="2"/>
</dbReference>
<keyword evidence="4 6" id="KW-0067">ATP-binding</keyword>
<evidence type="ECO:0000256" key="2">
    <source>
        <dbReference type="ARBA" id="ARBA00022490"/>
    </source>
</evidence>
<dbReference type="PANTHER" id="PTHR47969">
    <property type="entry name" value="CHROMOSOME-ASSOCIATED KINESIN KIF4A-RELATED"/>
    <property type="match status" value="1"/>
</dbReference>
<keyword evidence="7" id="KW-0802">TPR repeat</keyword>
<feature type="region of interest" description="Disordered" evidence="8">
    <location>
        <begin position="1132"/>
        <end position="1187"/>
    </location>
</feature>
<evidence type="ECO:0000256" key="8">
    <source>
        <dbReference type="SAM" id="MobiDB-lite"/>
    </source>
</evidence>
<reference evidence="10" key="1">
    <citation type="submission" date="2021-01" db="EMBL/GenBank/DDBJ databases">
        <authorList>
            <person name="Corre E."/>
            <person name="Pelletier E."/>
            <person name="Niang G."/>
            <person name="Scheremetjew M."/>
            <person name="Finn R."/>
            <person name="Kale V."/>
            <person name="Holt S."/>
            <person name="Cochrane G."/>
            <person name="Meng A."/>
            <person name="Brown T."/>
            <person name="Cohen L."/>
        </authorList>
    </citation>
    <scope>NUCLEOTIDE SEQUENCE</scope>
    <source>
        <strain evidence="10">Pop2</strain>
    </source>
</reference>
<feature type="region of interest" description="Disordered" evidence="8">
    <location>
        <begin position="117"/>
        <end position="140"/>
    </location>
</feature>
<feature type="compositionally biased region" description="Acidic residues" evidence="8">
    <location>
        <begin position="849"/>
        <end position="860"/>
    </location>
</feature>
<protein>
    <recommendedName>
        <fullName evidence="9">Kinesin motor domain-containing protein</fullName>
    </recommendedName>
</protein>
<feature type="region of interest" description="Disordered" evidence="8">
    <location>
        <begin position="1"/>
        <end position="28"/>
    </location>
</feature>
<gene>
    <name evidence="10" type="ORF">DBRI1063_LOCUS12209</name>
</gene>
<dbReference type="SMART" id="SM00028">
    <property type="entry name" value="TPR"/>
    <property type="match status" value="4"/>
</dbReference>
<feature type="compositionally biased region" description="Basic and acidic residues" evidence="8">
    <location>
        <begin position="800"/>
        <end position="809"/>
    </location>
</feature>
<dbReference type="PRINTS" id="PR00380">
    <property type="entry name" value="KINESINHEAVY"/>
</dbReference>
<feature type="compositionally biased region" description="Low complexity" evidence="8">
    <location>
        <begin position="816"/>
        <end position="828"/>
    </location>
</feature>
<feature type="compositionally biased region" description="Basic and acidic residues" evidence="8">
    <location>
        <begin position="633"/>
        <end position="686"/>
    </location>
</feature>
<dbReference type="Pfam" id="PF00225">
    <property type="entry name" value="Kinesin"/>
    <property type="match status" value="1"/>
</dbReference>
<proteinExistence type="inferred from homology"/>
<dbReference type="SUPFAM" id="SSF52540">
    <property type="entry name" value="P-loop containing nucleoside triphosphate hydrolases"/>
    <property type="match status" value="1"/>
</dbReference>
<feature type="compositionally biased region" description="Low complexity" evidence="8">
    <location>
        <begin position="603"/>
        <end position="612"/>
    </location>
</feature>